<keyword evidence="4" id="KW-1185">Reference proteome</keyword>
<dbReference type="Proteomes" id="UP000305929">
    <property type="component" value="Unassembled WGS sequence"/>
</dbReference>
<evidence type="ECO:0000313" key="3">
    <source>
        <dbReference type="EMBL" id="TKT01503.1"/>
    </source>
</evidence>
<dbReference type="AlphaFoldDB" id="A0A4V6XZD7"/>
<protein>
    <submittedName>
        <fullName evidence="3">Uncharacterized protein</fullName>
    </submittedName>
</protein>
<organism evidence="3 4">
    <name type="scientific">Streptomyces lasalocidi</name>
    <name type="common">Streptomyces lasaliensis</name>
    <dbReference type="NCBI Taxonomy" id="324833"/>
    <lineage>
        <taxon>Bacteria</taxon>
        <taxon>Bacillati</taxon>
        <taxon>Actinomycetota</taxon>
        <taxon>Actinomycetes</taxon>
        <taxon>Kitasatosporales</taxon>
        <taxon>Streptomycetaceae</taxon>
        <taxon>Streptomyces</taxon>
    </lineage>
</organism>
<evidence type="ECO:0000256" key="1">
    <source>
        <dbReference type="SAM" id="MobiDB-lite"/>
    </source>
</evidence>
<sequence>MTEQPQTTDAPVEPAGQRAPEPPPAPAPDPFTAPAPDVPPAAAPRKDRRVLRAALRWTAAVTVFAALGVGSAYGITRADRTDLPGLATASDGRWAYPEIERPPLPSGSPGPFDSGNPVNAHYADLRALLLPAPEGARDDEALRGADGWLPTKDLLALYAAEADQEEVGQLLTDHGLRHVAARGWTTADGTRTRIYLMQFGTAAVVDELFGALVQYDSPVYALDGAAETANEDDYPASAVPAQVTRYAYDEAEPYGPEQVRQAYVQAGDVIGLVVQSRKGTAAAVPFQQTVTLQSELLA</sequence>
<feature type="compositionally biased region" description="Pro residues" evidence="1">
    <location>
        <begin position="20"/>
        <end position="42"/>
    </location>
</feature>
<dbReference type="RefSeq" id="WP_137307526.1">
    <property type="nucleotide sequence ID" value="NZ_SZNQ01000001.1"/>
</dbReference>
<feature type="transmembrane region" description="Helical" evidence="2">
    <location>
        <begin position="54"/>
        <end position="75"/>
    </location>
</feature>
<name>A0A4V6XZD7_STRLS</name>
<feature type="region of interest" description="Disordered" evidence="1">
    <location>
        <begin position="97"/>
        <end position="117"/>
    </location>
</feature>
<accession>A0A4V6XZD7</accession>
<evidence type="ECO:0000256" key="2">
    <source>
        <dbReference type="SAM" id="Phobius"/>
    </source>
</evidence>
<gene>
    <name evidence="3" type="ORF">E4U91_16210</name>
</gene>
<comment type="caution">
    <text evidence="3">The sequence shown here is derived from an EMBL/GenBank/DDBJ whole genome shotgun (WGS) entry which is preliminary data.</text>
</comment>
<keyword evidence="2" id="KW-0812">Transmembrane</keyword>
<proteinExistence type="predicted"/>
<reference evidence="3 4" key="1">
    <citation type="submission" date="2019-04" db="EMBL/GenBank/DDBJ databases">
        <title>Streptomyces lasaliensis sp. nov., an Actinomycete isolated from soil which produces the polyether antibiotic lasalocid.</title>
        <authorList>
            <person name="Erwin G."/>
            <person name="Haber C."/>
        </authorList>
    </citation>
    <scope>NUCLEOTIDE SEQUENCE [LARGE SCALE GENOMIC DNA]</scope>
    <source>
        <strain evidence="3 4">X-537</strain>
    </source>
</reference>
<feature type="region of interest" description="Disordered" evidence="1">
    <location>
        <begin position="1"/>
        <end position="45"/>
    </location>
</feature>
<dbReference type="EMBL" id="SZNQ01000001">
    <property type="protein sequence ID" value="TKT01503.1"/>
    <property type="molecule type" value="Genomic_DNA"/>
</dbReference>
<keyword evidence="2" id="KW-0472">Membrane</keyword>
<dbReference type="OrthoDB" id="3851768at2"/>
<keyword evidence="2" id="KW-1133">Transmembrane helix</keyword>
<evidence type="ECO:0000313" key="4">
    <source>
        <dbReference type="Proteomes" id="UP000305929"/>
    </source>
</evidence>